<protein>
    <submittedName>
        <fullName evidence="2">BA75_02060T0</fullName>
    </submittedName>
</protein>
<dbReference type="Gene3D" id="2.40.50.770">
    <property type="entry name" value="RecQ-mediated genome instability protein Rmi1, C-terminal domain"/>
    <property type="match status" value="1"/>
</dbReference>
<proteinExistence type="predicted"/>
<gene>
    <name evidence="2" type="primary">RMI1</name>
    <name evidence="2" type="ORF">ATY40_BA7502060</name>
</gene>
<accession>A0A1B2JCG5</accession>
<evidence type="ECO:0000313" key="2">
    <source>
        <dbReference type="EMBL" id="ANZ75709.1"/>
    </source>
</evidence>
<feature type="domain" description="RecQ mediated genome instability protein 1 OB-fold" evidence="1">
    <location>
        <begin position="27"/>
        <end position="175"/>
    </location>
</feature>
<dbReference type="InterPro" id="IPR042470">
    <property type="entry name" value="RMI1_N_C_sf"/>
</dbReference>
<evidence type="ECO:0000313" key="3">
    <source>
        <dbReference type="Proteomes" id="UP000094565"/>
    </source>
</evidence>
<keyword evidence="3" id="KW-1185">Reference proteome</keyword>
<reference evidence="2 3" key="1">
    <citation type="submission" date="2016-02" db="EMBL/GenBank/DDBJ databases">
        <title>Comparative genomic and transcriptomic foundation for Pichia pastoris.</title>
        <authorList>
            <person name="Love K.R."/>
            <person name="Shah K.A."/>
            <person name="Whittaker C.A."/>
            <person name="Wu J."/>
            <person name="Bartlett M.C."/>
            <person name="Ma D."/>
            <person name="Leeson R.L."/>
            <person name="Priest M."/>
            <person name="Young S.K."/>
            <person name="Love J.C."/>
        </authorList>
    </citation>
    <scope>NUCLEOTIDE SEQUENCE [LARGE SCALE GENOMIC DNA]</scope>
    <source>
        <strain evidence="2 3">ATCC 28485</strain>
    </source>
</reference>
<dbReference type="EMBL" id="CP014585">
    <property type="protein sequence ID" value="ANZ75709.1"/>
    <property type="molecule type" value="Genomic_DNA"/>
</dbReference>
<evidence type="ECO:0000259" key="1">
    <source>
        <dbReference type="Pfam" id="PF08585"/>
    </source>
</evidence>
<dbReference type="Proteomes" id="UP000094565">
    <property type="component" value="Chromosome 2"/>
</dbReference>
<dbReference type="AlphaFoldDB" id="A0A1B2JCG5"/>
<name>A0A1B2JCG5_PICPA</name>
<dbReference type="Pfam" id="PF08585">
    <property type="entry name" value="RMI1_N_C"/>
    <property type="match status" value="1"/>
</dbReference>
<organism evidence="2 3">
    <name type="scientific">Komagataella pastoris</name>
    <name type="common">Yeast</name>
    <name type="synonym">Pichia pastoris</name>
    <dbReference type="NCBI Taxonomy" id="4922"/>
    <lineage>
        <taxon>Eukaryota</taxon>
        <taxon>Fungi</taxon>
        <taxon>Dikarya</taxon>
        <taxon>Ascomycota</taxon>
        <taxon>Saccharomycotina</taxon>
        <taxon>Pichiomycetes</taxon>
        <taxon>Pichiales</taxon>
        <taxon>Pichiaceae</taxon>
        <taxon>Komagataella</taxon>
    </lineage>
</organism>
<dbReference type="OrthoDB" id="341511at2759"/>
<dbReference type="InterPro" id="IPR013894">
    <property type="entry name" value="RMI1_OB"/>
</dbReference>
<sequence length="193" mass="21893">MLKVDITKIKPPNVSPNIENALNSSINSDASVVSNPTMVQIIDIHDVTVSNQAQRNILINSIDENQGFADQHRNRRQVIKSIETDSPTDSPDQDSNEYKSSLYENKVFKLTFQDSSRKLIYGINLEPISNSIKDMKLGTKLILKNTPIRHGCLLLSKNTMTVLPNSHIDEWNYNRDKFKLDYLNQRLGLPVGK</sequence>